<keyword evidence="4" id="KW-0788">Thiol protease</keyword>
<feature type="coiled-coil region" evidence="5">
    <location>
        <begin position="42"/>
        <end position="83"/>
    </location>
</feature>
<dbReference type="PANTHER" id="PTHR47359:SF3">
    <property type="entry name" value="NLP_P60 DOMAIN-CONTAINING PROTEIN-RELATED"/>
    <property type="match status" value="1"/>
</dbReference>
<dbReference type="PROSITE" id="PS51935">
    <property type="entry name" value="NLPC_P60"/>
    <property type="match status" value="1"/>
</dbReference>
<dbReference type="GO" id="GO:0006508">
    <property type="term" value="P:proteolysis"/>
    <property type="evidence" value="ECO:0007669"/>
    <property type="project" value="UniProtKB-KW"/>
</dbReference>
<feature type="domain" description="NlpC/P60" evidence="7">
    <location>
        <begin position="268"/>
        <end position="389"/>
    </location>
</feature>
<dbReference type="InterPro" id="IPR009045">
    <property type="entry name" value="Zn_M74/Hedgehog-like"/>
</dbReference>
<organism evidence="8 9">
    <name type="scientific">Geodermatophilus ruber</name>
    <dbReference type="NCBI Taxonomy" id="504800"/>
    <lineage>
        <taxon>Bacteria</taxon>
        <taxon>Bacillati</taxon>
        <taxon>Actinomycetota</taxon>
        <taxon>Actinomycetes</taxon>
        <taxon>Geodermatophilales</taxon>
        <taxon>Geodermatophilaceae</taxon>
        <taxon>Geodermatophilus</taxon>
    </lineage>
</organism>
<dbReference type="SUPFAM" id="SSF55166">
    <property type="entry name" value="Hedgehog/DD-peptidase"/>
    <property type="match status" value="1"/>
</dbReference>
<dbReference type="Pfam" id="PF00877">
    <property type="entry name" value="NLPC_P60"/>
    <property type="match status" value="1"/>
</dbReference>
<evidence type="ECO:0000313" key="9">
    <source>
        <dbReference type="Proteomes" id="UP000199152"/>
    </source>
</evidence>
<evidence type="ECO:0000313" key="8">
    <source>
        <dbReference type="EMBL" id="SFL23481.1"/>
    </source>
</evidence>
<accession>A0A1I4G375</accession>
<dbReference type="InterPro" id="IPR003709">
    <property type="entry name" value="VanY-like_core_dom"/>
</dbReference>
<evidence type="ECO:0000256" key="3">
    <source>
        <dbReference type="ARBA" id="ARBA00022801"/>
    </source>
</evidence>
<dbReference type="Gene3D" id="3.90.1720.10">
    <property type="entry name" value="endopeptidase domain like (from Nostoc punctiforme)"/>
    <property type="match status" value="1"/>
</dbReference>
<evidence type="ECO:0000259" key="7">
    <source>
        <dbReference type="PROSITE" id="PS51935"/>
    </source>
</evidence>
<proteinExistence type="inferred from homology"/>
<dbReference type="RefSeq" id="WP_245753650.1">
    <property type="nucleotide sequence ID" value="NZ_FOSW01000008.1"/>
</dbReference>
<dbReference type="InterPro" id="IPR000064">
    <property type="entry name" value="NLP_P60_dom"/>
</dbReference>
<keyword evidence="6" id="KW-0732">Signal</keyword>
<evidence type="ECO:0000256" key="2">
    <source>
        <dbReference type="ARBA" id="ARBA00022670"/>
    </source>
</evidence>
<dbReference type="SUPFAM" id="SSF54001">
    <property type="entry name" value="Cysteine proteinases"/>
    <property type="match status" value="1"/>
</dbReference>
<comment type="similarity">
    <text evidence="1">Belongs to the peptidase C40 family.</text>
</comment>
<dbReference type="EMBL" id="FOSW01000008">
    <property type="protein sequence ID" value="SFL23481.1"/>
    <property type="molecule type" value="Genomic_DNA"/>
</dbReference>
<protein>
    <submittedName>
        <fullName evidence="8">Cell wall-associated hydrolase, NlpC family</fullName>
    </submittedName>
</protein>
<dbReference type="InterPro" id="IPR051794">
    <property type="entry name" value="PG_Endopeptidase_C40"/>
</dbReference>
<evidence type="ECO:0000256" key="1">
    <source>
        <dbReference type="ARBA" id="ARBA00007074"/>
    </source>
</evidence>
<dbReference type="Proteomes" id="UP000199152">
    <property type="component" value="Unassembled WGS sequence"/>
</dbReference>
<keyword evidence="5" id="KW-0175">Coiled coil</keyword>
<keyword evidence="3 8" id="KW-0378">Hydrolase</keyword>
<keyword evidence="9" id="KW-1185">Reference proteome</keyword>
<dbReference type="STRING" id="504800.SAMN04488085_10889"/>
<keyword evidence="2" id="KW-0645">Protease</keyword>
<sequence>MAAVGLVLPVLAGLLVPGSQAPGTAAEPTDVAGLALAAQTTLRDSTGRYRQLQEELAARQAELEQAQQAERSARDRMAVEQDAVGRTAAQLYRSLAEERVPLLDLSIHDPAATPDVLYRQALAERATLDREGFAVRAARVATAAEVAARQVAAARAAIDAVARQAAGVLAAVREQVAGLGTDVAAQLAALSTGPAAAAQQERNQQALRRWQEYLGVLTAAGIESPPATALTDPASLPAGLAPALDGAGRPIPGVAWAIAGNRPVTVLPAETVAAVSSALALVGTPFAPGATGPHAYDCGGFTAGAWLLGGYGLPATAAGQWTAGATVPADQLQIGDLVFTDGGSDVGIYLGEGEVVGASAATYQVGVGSMPDRSGAVRVTLPAPAEPNTPLPAGTAGRGACGAPPAPVGPVSPAWGGWSNGRIPSTALCAIGRGHALRCDAAAGYGALADAFATVFDRPLCITDSYRPMAAQVTAFRRKPALAAVPGTSNHGWALAVDLCGGINVAGTPESAWMAANAGRFGFVQPDWARPGGEKPEPWHWEFGHLA</sequence>
<dbReference type="InterPro" id="IPR038765">
    <property type="entry name" value="Papain-like_cys_pep_sf"/>
</dbReference>
<feature type="chain" id="PRO_5038829403" evidence="6">
    <location>
        <begin position="22"/>
        <end position="547"/>
    </location>
</feature>
<evidence type="ECO:0000256" key="5">
    <source>
        <dbReference type="SAM" id="Coils"/>
    </source>
</evidence>
<reference evidence="8 9" key="1">
    <citation type="submission" date="2016-10" db="EMBL/GenBank/DDBJ databases">
        <authorList>
            <person name="de Groot N.N."/>
        </authorList>
    </citation>
    <scope>NUCLEOTIDE SEQUENCE [LARGE SCALE GENOMIC DNA]</scope>
    <source>
        <strain evidence="8 9">DSM 45317</strain>
    </source>
</reference>
<dbReference type="InParanoid" id="A0A1I4G375"/>
<dbReference type="CDD" id="cd14814">
    <property type="entry name" value="Peptidase_M15"/>
    <property type="match status" value="1"/>
</dbReference>
<feature type="signal peptide" evidence="6">
    <location>
        <begin position="1"/>
        <end position="21"/>
    </location>
</feature>
<dbReference type="PANTHER" id="PTHR47359">
    <property type="entry name" value="PEPTIDOGLYCAN DL-ENDOPEPTIDASE CWLO"/>
    <property type="match status" value="1"/>
</dbReference>
<dbReference type="Pfam" id="PF02557">
    <property type="entry name" value="VanY"/>
    <property type="match status" value="1"/>
</dbReference>
<gene>
    <name evidence="8" type="ORF">SAMN04488085_10889</name>
</gene>
<name>A0A1I4G375_9ACTN</name>
<dbReference type="GO" id="GO:0008234">
    <property type="term" value="F:cysteine-type peptidase activity"/>
    <property type="evidence" value="ECO:0007669"/>
    <property type="project" value="UniProtKB-KW"/>
</dbReference>
<evidence type="ECO:0000256" key="6">
    <source>
        <dbReference type="SAM" id="SignalP"/>
    </source>
</evidence>
<evidence type="ECO:0000256" key="4">
    <source>
        <dbReference type="ARBA" id="ARBA00022807"/>
    </source>
</evidence>
<dbReference type="Gene3D" id="3.30.1380.10">
    <property type="match status" value="1"/>
</dbReference>
<dbReference type="AlphaFoldDB" id="A0A1I4G375"/>